<dbReference type="GO" id="GO:0000139">
    <property type="term" value="C:Golgi membrane"/>
    <property type="evidence" value="ECO:0007669"/>
    <property type="project" value="TreeGrafter"/>
</dbReference>
<dbReference type="AlphaFoldDB" id="A0A1Y1V428"/>
<dbReference type="InterPro" id="IPR005052">
    <property type="entry name" value="Lectin_leg"/>
</dbReference>
<dbReference type="GO" id="GO:0030134">
    <property type="term" value="C:COPII-coated ER to Golgi transport vesicle"/>
    <property type="evidence" value="ECO:0007669"/>
    <property type="project" value="TreeGrafter"/>
</dbReference>
<feature type="signal peptide" evidence="8">
    <location>
        <begin position="1"/>
        <end position="24"/>
    </location>
</feature>
<dbReference type="Pfam" id="PF03388">
    <property type="entry name" value="Lectin_leg-like"/>
    <property type="match status" value="1"/>
</dbReference>
<dbReference type="Gene3D" id="2.60.120.200">
    <property type="match status" value="1"/>
</dbReference>
<dbReference type="InterPro" id="IPR013320">
    <property type="entry name" value="ConA-like_dom_sf"/>
</dbReference>
<evidence type="ECO:0000259" key="9">
    <source>
        <dbReference type="PROSITE" id="PS51328"/>
    </source>
</evidence>
<dbReference type="GO" id="GO:0005537">
    <property type="term" value="F:D-mannose binding"/>
    <property type="evidence" value="ECO:0007669"/>
    <property type="project" value="TreeGrafter"/>
</dbReference>
<evidence type="ECO:0000256" key="5">
    <source>
        <dbReference type="ARBA" id="ARBA00023136"/>
    </source>
</evidence>
<dbReference type="GO" id="GO:0005789">
    <property type="term" value="C:endoplasmic reticulum membrane"/>
    <property type="evidence" value="ECO:0007669"/>
    <property type="project" value="TreeGrafter"/>
</dbReference>
<keyword evidence="3 8" id="KW-0732">Signal</keyword>
<dbReference type="GO" id="GO:0005793">
    <property type="term" value="C:endoplasmic reticulum-Golgi intermediate compartment"/>
    <property type="evidence" value="ECO:0007669"/>
    <property type="project" value="TreeGrafter"/>
</dbReference>
<comment type="subcellular location">
    <subcellularLocation>
        <location evidence="1">Membrane</location>
        <topology evidence="1">Single-pass type I membrane protein</topology>
    </subcellularLocation>
</comment>
<dbReference type="Proteomes" id="UP000193719">
    <property type="component" value="Unassembled WGS sequence"/>
</dbReference>
<keyword evidence="5 7" id="KW-0472">Membrane</keyword>
<keyword evidence="4 7" id="KW-1133">Transmembrane helix</keyword>
<evidence type="ECO:0000313" key="10">
    <source>
        <dbReference type="EMBL" id="ORX46671.1"/>
    </source>
</evidence>
<protein>
    <submittedName>
        <fullName evidence="10">Lectin family integral membrane</fullName>
    </submittedName>
</protein>
<feature type="chain" id="PRO_5011001478" evidence="8">
    <location>
        <begin position="25"/>
        <end position="323"/>
    </location>
</feature>
<dbReference type="EMBL" id="MCFH01000034">
    <property type="protein sequence ID" value="ORX46671.1"/>
    <property type="molecule type" value="Genomic_DNA"/>
</dbReference>
<keyword evidence="2 7" id="KW-0812">Transmembrane</keyword>
<comment type="caution">
    <text evidence="10">The sequence shown here is derived from an EMBL/GenBank/DDBJ whole genome shotgun (WGS) entry which is preliminary data.</text>
</comment>
<dbReference type="STRING" id="1754191.A0A1Y1V428"/>
<name>A0A1Y1V428_9FUNG</name>
<feature type="compositionally biased region" description="Basic and acidic residues" evidence="6">
    <location>
        <begin position="265"/>
        <end position="276"/>
    </location>
</feature>
<accession>A0A1Y1V428</accession>
<dbReference type="SUPFAM" id="SSF49899">
    <property type="entry name" value="Concanavalin A-like lectins/glucanases"/>
    <property type="match status" value="1"/>
</dbReference>
<evidence type="ECO:0000256" key="7">
    <source>
        <dbReference type="SAM" id="Phobius"/>
    </source>
</evidence>
<dbReference type="InterPro" id="IPR051136">
    <property type="entry name" value="Intracellular_Lectin-GPT"/>
</dbReference>
<organism evidence="10 11">
    <name type="scientific">Piromyces finnis</name>
    <dbReference type="NCBI Taxonomy" id="1754191"/>
    <lineage>
        <taxon>Eukaryota</taxon>
        <taxon>Fungi</taxon>
        <taxon>Fungi incertae sedis</taxon>
        <taxon>Chytridiomycota</taxon>
        <taxon>Chytridiomycota incertae sedis</taxon>
        <taxon>Neocallimastigomycetes</taxon>
        <taxon>Neocallimastigales</taxon>
        <taxon>Neocallimastigaceae</taxon>
        <taxon>Piromyces</taxon>
    </lineage>
</organism>
<feature type="domain" description="L-type lectin-like" evidence="9">
    <location>
        <begin position="27"/>
        <end position="253"/>
    </location>
</feature>
<evidence type="ECO:0000256" key="4">
    <source>
        <dbReference type="ARBA" id="ARBA00022989"/>
    </source>
</evidence>
<keyword evidence="11" id="KW-1185">Reference proteome</keyword>
<reference evidence="10 11" key="1">
    <citation type="submission" date="2016-08" db="EMBL/GenBank/DDBJ databases">
        <title>Genomes of anaerobic fungi encode conserved fungal cellulosomes for biomass hydrolysis.</title>
        <authorList>
            <consortium name="DOE Joint Genome Institute"/>
            <person name="Haitjema C.H."/>
            <person name="Gilmore S.P."/>
            <person name="Henske J.K."/>
            <person name="Solomon K.V."/>
            <person name="De Groot R."/>
            <person name="Kuo A."/>
            <person name="Mondo S.J."/>
            <person name="Salamov A.A."/>
            <person name="Labutti K."/>
            <person name="Zhao Z."/>
            <person name="Chiniquy J."/>
            <person name="Barry K."/>
            <person name="Brewer H.M."/>
            <person name="Purvine S.O."/>
            <person name="Wright A.T."/>
            <person name="Boxma B."/>
            <person name="Van Alen T."/>
            <person name="Hackstein J.H."/>
            <person name="Baker S.E."/>
            <person name="Grigoriev I.V."/>
            <person name="O'Malley M.A."/>
        </authorList>
    </citation>
    <scope>NUCLEOTIDE SEQUENCE [LARGE SCALE GENOMIC DNA]</scope>
    <source>
        <strain evidence="11">finn</strain>
    </source>
</reference>
<evidence type="ECO:0000256" key="1">
    <source>
        <dbReference type="ARBA" id="ARBA00004479"/>
    </source>
</evidence>
<feature type="region of interest" description="Disordered" evidence="6">
    <location>
        <begin position="258"/>
        <end position="278"/>
    </location>
</feature>
<evidence type="ECO:0000256" key="3">
    <source>
        <dbReference type="ARBA" id="ARBA00022729"/>
    </source>
</evidence>
<dbReference type="GO" id="GO:0006888">
    <property type="term" value="P:endoplasmic reticulum to Golgi vesicle-mediated transport"/>
    <property type="evidence" value="ECO:0007669"/>
    <property type="project" value="TreeGrafter"/>
</dbReference>
<evidence type="ECO:0000256" key="8">
    <source>
        <dbReference type="SAM" id="SignalP"/>
    </source>
</evidence>
<dbReference type="PANTHER" id="PTHR12223">
    <property type="entry name" value="VESICULAR MANNOSE-BINDING LECTIN"/>
    <property type="match status" value="1"/>
</dbReference>
<evidence type="ECO:0000313" key="11">
    <source>
        <dbReference type="Proteomes" id="UP000193719"/>
    </source>
</evidence>
<evidence type="ECO:0000256" key="2">
    <source>
        <dbReference type="ARBA" id="ARBA00022692"/>
    </source>
</evidence>
<proteinExistence type="predicted"/>
<dbReference type="PROSITE" id="PS51328">
    <property type="entry name" value="L_LECTIN_LIKE"/>
    <property type="match status" value="1"/>
</dbReference>
<evidence type="ECO:0000256" key="6">
    <source>
        <dbReference type="SAM" id="MobiDB-lite"/>
    </source>
</evidence>
<sequence>MHTSIFKTILSVSAISLFSGKAYADASYNLKSHSLTAPYITDGLYNRWWDFGGSTVVEVNKFIRLTSNQNSQQGWLWSRAPLTAQNWEVEFEFRVGEINGKDHLFGDGFAFFYTVDRATLGPVFGSKDNFNGLGVFFDTYPNSRHKYSFPRVMPMIGDGKTPYDSDHDGEANNMMLGCSADFRDKRYPTKAVVRYKKGEYVEVLLKIRNDETWHPCFTVQNVTLPNIGYIGFTSHTGDAYDIHDIISVETKGFIIPSKKAKKNHGPPEGKGHHGIHDQYNNQEETGRGFLFWLIAISAVLGIGYVVYNKKFKNDSRKDTTKLF</sequence>
<reference evidence="10 11" key="2">
    <citation type="submission" date="2016-08" db="EMBL/GenBank/DDBJ databases">
        <title>Pervasive Adenine N6-methylation of Active Genes in Fungi.</title>
        <authorList>
            <consortium name="DOE Joint Genome Institute"/>
            <person name="Mondo S.J."/>
            <person name="Dannebaum R.O."/>
            <person name="Kuo R.C."/>
            <person name="Labutti K."/>
            <person name="Haridas S."/>
            <person name="Kuo A."/>
            <person name="Salamov A."/>
            <person name="Ahrendt S.R."/>
            <person name="Lipzen A."/>
            <person name="Sullivan W."/>
            <person name="Andreopoulos W.B."/>
            <person name="Clum A."/>
            <person name="Lindquist E."/>
            <person name="Daum C."/>
            <person name="Ramamoorthy G.K."/>
            <person name="Gryganskyi A."/>
            <person name="Culley D."/>
            <person name="Magnuson J.K."/>
            <person name="James T.Y."/>
            <person name="O'Malley M.A."/>
            <person name="Stajich J.E."/>
            <person name="Spatafora J.W."/>
            <person name="Visel A."/>
            <person name="Grigoriev I.V."/>
        </authorList>
    </citation>
    <scope>NUCLEOTIDE SEQUENCE [LARGE SCALE GENOMIC DNA]</scope>
    <source>
        <strain evidence="11">finn</strain>
    </source>
</reference>
<gene>
    <name evidence="10" type="ORF">BCR36DRAFT_405614</name>
</gene>
<dbReference type="OrthoDB" id="270293at2759"/>
<feature type="transmembrane region" description="Helical" evidence="7">
    <location>
        <begin position="289"/>
        <end position="307"/>
    </location>
</feature>
<dbReference type="PANTHER" id="PTHR12223:SF45">
    <property type="entry name" value="RE50040P"/>
    <property type="match status" value="1"/>
</dbReference>